<evidence type="ECO:0000313" key="15">
    <source>
        <dbReference type="EMBL" id="CAG9864786.1"/>
    </source>
</evidence>
<proteinExistence type="predicted"/>
<evidence type="ECO:0000313" key="9">
    <source>
        <dbReference type="EMBL" id="CAG9855411.1"/>
    </source>
</evidence>
<dbReference type="Proteomes" id="UP001153712">
    <property type="component" value="Chromosome 2"/>
</dbReference>
<feature type="region of interest" description="Disordered" evidence="1">
    <location>
        <begin position="124"/>
        <end position="145"/>
    </location>
</feature>
<evidence type="ECO:0000313" key="7">
    <source>
        <dbReference type="EMBL" id="CAG9854276.1"/>
    </source>
</evidence>
<evidence type="ECO:0000313" key="8">
    <source>
        <dbReference type="EMBL" id="CAG9854741.1"/>
    </source>
</evidence>
<dbReference type="EMBL" id="OU900102">
    <property type="protein sequence ID" value="CAG9865015.1"/>
    <property type="molecule type" value="Genomic_DNA"/>
</dbReference>
<dbReference type="Proteomes" id="UP001153712">
    <property type="component" value="Chromosome 3"/>
</dbReference>
<evidence type="ECO:0000313" key="12">
    <source>
        <dbReference type="EMBL" id="CAG9860872.1"/>
    </source>
</evidence>
<evidence type="ECO:0000313" key="17">
    <source>
        <dbReference type="EMBL" id="CAH1188789.1"/>
    </source>
</evidence>
<accession>A0A9P0E1S3</accession>
<dbReference type="EMBL" id="OU900094">
    <property type="protein sequence ID" value="CAG9853975.1"/>
    <property type="molecule type" value="Genomic_DNA"/>
</dbReference>
<evidence type="ECO:0000259" key="2">
    <source>
        <dbReference type="Pfam" id="PF16064"/>
    </source>
</evidence>
<dbReference type="EMBL" id="OU900103">
    <property type="protein sequence ID" value="CAG9855411.1"/>
    <property type="molecule type" value="Genomic_DNA"/>
</dbReference>
<evidence type="ECO:0000256" key="1">
    <source>
        <dbReference type="SAM" id="MobiDB-lite"/>
    </source>
</evidence>
<dbReference type="EMBL" id="OU900100">
    <property type="protein sequence ID" value="CAG9863594.1"/>
    <property type="molecule type" value="Genomic_DNA"/>
</dbReference>
<dbReference type="AlphaFoldDB" id="A0A9P0E1S3"/>
<dbReference type="Proteomes" id="UP001153712">
    <property type="component" value="Chromosome 15"/>
</dbReference>
<evidence type="ECO:0000313" key="4">
    <source>
        <dbReference type="EMBL" id="CAG9853921.1"/>
    </source>
</evidence>
<dbReference type="EMBL" id="OU900095">
    <property type="protein sequence ID" value="CAG9859572.1"/>
    <property type="molecule type" value="Genomic_DNA"/>
</dbReference>
<dbReference type="Proteomes" id="UP001153712">
    <property type="component" value="Chromosome 10"/>
</dbReference>
<dbReference type="Pfam" id="PF16064">
    <property type="entry name" value="DUF4806"/>
    <property type="match status" value="1"/>
</dbReference>
<evidence type="ECO:0000313" key="16">
    <source>
        <dbReference type="EMBL" id="CAG9865015.1"/>
    </source>
</evidence>
<dbReference type="PANTHER" id="PTHR34153:SF2">
    <property type="entry name" value="SI:CH211-262H13.3-RELATED"/>
    <property type="match status" value="1"/>
</dbReference>
<dbReference type="Proteomes" id="UP001153712">
    <property type="component" value="Chromosome 9"/>
</dbReference>
<dbReference type="EMBL" id="OU900098">
    <property type="protein sequence ID" value="CAG9862399.1"/>
    <property type="molecule type" value="Genomic_DNA"/>
</dbReference>
<dbReference type="EMBL" id="CAKJVH030000023">
    <property type="protein sequence ID" value="CAH1188789.1"/>
    <property type="molecule type" value="Genomic_DNA"/>
</dbReference>
<dbReference type="Proteomes" id="UP001153712">
    <property type="component" value="Chromosome 8"/>
</dbReference>
<keyword evidence="18" id="KW-1185">Reference proteome</keyword>
<dbReference type="EMBL" id="OU900101">
    <property type="protein sequence ID" value="CAG9864786.1"/>
    <property type="molecule type" value="Genomic_DNA"/>
</dbReference>
<dbReference type="EMBL" id="OU900094">
    <property type="protein sequence ID" value="CAG9854741.1"/>
    <property type="molecule type" value="Genomic_DNA"/>
</dbReference>
<organism evidence="17 18">
    <name type="scientific">Phyllotreta striolata</name>
    <name type="common">Striped flea beetle</name>
    <name type="synonym">Crioceris striolata</name>
    <dbReference type="NCBI Taxonomy" id="444603"/>
    <lineage>
        <taxon>Eukaryota</taxon>
        <taxon>Metazoa</taxon>
        <taxon>Ecdysozoa</taxon>
        <taxon>Arthropoda</taxon>
        <taxon>Hexapoda</taxon>
        <taxon>Insecta</taxon>
        <taxon>Pterygota</taxon>
        <taxon>Neoptera</taxon>
        <taxon>Endopterygota</taxon>
        <taxon>Coleoptera</taxon>
        <taxon>Polyphaga</taxon>
        <taxon>Cucujiformia</taxon>
        <taxon>Chrysomeloidea</taxon>
        <taxon>Chrysomelidae</taxon>
        <taxon>Galerucinae</taxon>
        <taxon>Alticini</taxon>
        <taxon>Phyllotreta</taxon>
    </lineage>
</organism>
<dbReference type="Proteomes" id="UP001153712">
    <property type="component" value="Chromosome 7"/>
</dbReference>
<evidence type="ECO:0000313" key="6">
    <source>
        <dbReference type="EMBL" id="CAG9854215.1"/>
    </source>
</evidence>
<dbReference type="EMBL" id="OU900096">
    <property type="protein sequence ID" value="CAG9860872.1"/>
    <property type="molecule type" value="Genomic_DNA"/>
</dbReference>
<sequence length="349" mass="40896">MNKKYCVVEFDDGLQLIPRLWINSDNEAFWPNFKTTAKYNAAVKNSIKPGIDWQKCQILRILYSTDNYEYGLKKVKEAEDESDICTTDPEEEKKKRKYKATKKLSSSEDEMDTTIVQKRQIKHRETRYSLSDDEDEDTAYPTFPTDKTVNCTPAKDTRMEVPSQLTITFQEDCMKLLQNVQRKVVAVSLMQQEILDRLNSLELGVVEREKDLPNDDPCREIFESVFPVNTIEEMERINNMLKTNDNLRKYVFQRSRLLLGKDTKTSIVNILRAFLTNSCAACYSWVGAKKKNMFCELELVKIIKDSIRSQKGKELTSDYEISEVIKNWLRLATLRKDREREKQERARTE</sequence>
<name>A0A9P0E1S3_PHYSR</name>
<evidence type="ECO:0000313" key="5">
    <source>
        <dbReference type="EMBL" id="CAG9853975.1"/>
    </source>
</evidence>
<dbReference type="InterPro" id="IPR032071">
    <property type="entry name" value="DUF4806"/>
</dbReference>
<evidence type="ECO:0000313" key="3">
    <source>
        <dbReference type="EMBL" id="CAG9853883.1"/>
    </source>
</evidence>
<evidence type="ECO:0000313" key="11">
    <source>
        <dbReference type="EMBL" id="CAG9859572.1"/>
    </source>
</evidence>
<dbReference type="PANTHER" id="PTHR34153">
    <property type="entry name" value="SI:CH211-262H13.3-RELATED-RELATED"/>
    <property type="match status" value="1"/>
</dbReference>
<dbReference type="EMBL" id="OU900094">
    <property type="protein sequence ID" value="CAG9853921.1"/>
    <property type="molecule type" value="Genomic_DNA"/>
</dbReference>
<evidence type="ECO:0000313" key="18">
    <source>
        <dbReference type="Proteomes" id="UP001153712"/>
    </source>
</evidence>
<reference evidence="17" key="1">
    <citation type="submission" date="2022-01" db="EMBL/GenBank/DDBJ databases">
        <authorList>
            <person name="King R."/>
        </authorList>
    </citation>
    <scope>NUCLEOTIDE SEQUENCE</scope>
</reference>
<evidence type="ECO:0000313" key="14">
    <source>
        <dbReference type="EMBL" id="CAG9863594.1"/>
    </source>
</evidence>
<dbReference type="EMBL" id="OU900094">
    <property type="protein sequence ID" value="CAG9854276.1"/>
    <property type="molecule type" value="Genomic_DNA"/>
</dbReference>
<evidence type="ECO:0000313" key="10">
    <source>
        <dbReference type="EMBL" id="CAG9858082.1"/>
    </source>
</evidence>
<feature type="domain" description="DUF4806" evidence="2">
    <location>
        <begin position="225"/>
        <end position="292"/>
    </location>
</feature>
<gene>
    <name evidence="15" type="ORF">PHYEVI_LOCUS11036</name>
    <name evidence="16" type="ORF">PHYEVI_LOCUS11261</name>
    <name evidence="17" type="ORF">PHYEVI_LOCUS11843</name>
    <name evidence="8" type="ORF">PHYEVI_LOCUS1201</name>
    <name evidence="9" type="ORF">PHYEVI_LOCUS1862</name>
    <name evidence="3" type="ORF">PHYEVI_LOCUS350</name>
    <name evidence="4" type="ORF">PHYEVI_LOCUS388</name>
    <name evidence="5" type="ORF">PHYEVI_LOCUS442</name>
    <name evidence="10" type="ORF">PHYEVI_LOCUS4473</name>
    <name evidence="11" type="ORF">PHYEVI_LOCUS5946</name>
    <name evidence="6" type="ORF">PHYEVI_LOCUS679</name>
    <name evidence="12" type="ORF">PHYEVI_LOCUS7220</name>
    <name evidence="7" type="ORF">PHYEVI_LOCUS740</name>
    <name evidence="13" type="ORF">PHYEVI_LOCUS8714</name>
    <name evidence="14" type="ORF">PHYEVI_LOCUS9880</name>
</gene>
<evidence type="ECO:0000313" key="13">
    <source>
        <dbReference type="EMBL" id="CAG9862399.1"/>
    </source>
</evidence>
<dbReference type="Proteomes" id="UP001153712">
    <property type="component" value="Chromosome 1"/>
</dbReference>
<dbReference type="EMBL" id="OU900094">
    <property type="protein sequence ID" value="CAG9853883.1"/>
    <property type="molecule type" value="Genomic_DNA"/>
</dbReference>
<dbReference type="EMBL" id="OU900108">
    <property type="protein sequence ID" value="CAG9858082.1"/>
    <property type="molecule type" value="Genomic_DNA"/>
</dbReference>
<dbReference type="Proteomes" id="UP001153712">
    <property type="component" value="Chromosome 5"/>
</dbReference>
<dbReference type="Proteomes" id="UP001153712">
    <property type="component" value="Unassembled WGS sequence"/>
</dbReference>
<protein>
    <recommendedName>
        <fullName evidence="2">DUF4806 domain-containing protein</fullName>
    </recommendedName>
</protein>
<dbReference type="EMBL" id="OU900094">
    <property type="protein sequence ID" value="CAG9854215.1"/>
    <property type="molecule type" value="Genomic_DNA"/>
</dbReference>
<dbReference type="OrthoDB" id="6776298at2759"/>